<feature type="region of interest" description="Disordered" evidence="1">
    <location>
        <begin position="57"/>
        <end position="88"/>
    </location>
</feature>
<dbReference type="Proteomes" id="UP000244722">
    <property type="component" value="Unassembled WGS sequence"/>
</dbReference>
<keyword evidence="3" id="KW-1185">Reference proteome</keyword>
<dbReference type="AlphaFoldDB" id="A0A2T6ZG85"/>
<feature type="compositionally biased region" description="Polar residues" evidence="1">
    <location>
        <begin position="57"/>
        <end position="80"/>
    </location>
</feature>
<gene>
    <name evidence="2" type="ORF">B9Z19DRAFT_1133212</name>
</gene>
<accession>A0A2T6ZG85</accession>
<dbReference type="OrthoDB" id="3363286at2759"/>
<sequence length="359" mass="40221">MLKEMSGGEREKQLKELRVMPRGECGVKGDVVVTITTADGGSEGLRGSLPYFIIRTSSSETSPPADTLPATSATTPNNGKKTYIPRNLPLSPIEDPTKYIKYSKAHPKSGWPLKNAPLPDPELRLIKNPYAHMLAQPIRQEAEYHCRIPRAFLIRFKQLVHPETGETWVVPDGLRQTDDQRGRVQKGKWVLGNINMMRLLKVKRLAGANGKPVLPGDLAESVRDLMRKRVFDEAFDVKQRGGDKCFVRGEAIEEVGGVVEIGCVLDWELEEGAEGVIADTGEVDEVSGKVQRKEILVRINGRLCPVHHMRVMLGEEVAGKIKELWELDEGVTRVGLLRREGTLQLEIWLMKMRAYMGIW</sequence>
<proteinExistence type="predicted"/>
<organism evidence="2 3">
    <name type="scientific">Tuber borchii</name>
    <name type="common">White truffle</name>
    <dbReference type="NCBI Taxonomy" id="42251"/>
    <lineage>
        <taxon>Eukaryota</taxon>
        <taxon>Fungi</taxon>
        <taxon>Dikarya</taxon>
        <taxon>Ascomycota</taxon>
        <taxon>Pezizomycotina</taxon>
        <taxon>Pezizomycetes</taxon>
        <taxon>Pezizales</taxon>
        <taxon>Tuberaceae</taxon>
        <taxon>Tuber</taxon>
    </lineage>
</organism>
<name>A0A2T6ZG85_TUBBO</name>
<comment type="caution">
    <text evidence="2">The sequence shown here is derived from an EMBL/GenBank/DDBJ whole genome shotgun (WGS) entry which is preliminary data.</text>
</comment>
<evidence type="ECO:0000256" key="1">
    <source>
        <dbReference type="SAM" id="MobiDB-lite"/>
    </source>
</evidence>
<dbReference type="EMBL" id="NESQ01000296">
    <property type="protein sequence ID" value="PUU74497.1"/>
    <property type="molecule type" value="Genomic_DNA"/>
</dbReference>
<dbReference type="STRING" id="42251.A0A2T6ZG85"/>
<evidence type="ECO:0000313" key="2">
    <source>
        <dbReference type="EMBL" id="PUU74497.1"/>
    </source>
</evidence>
<evidence type="ECO:0000313" key="3">
    <source>
        <dbReference type="Proteomes" id="UP000244722"/>
    </source>
</evidence>
<reference evidence="2 3" key="1">
    <citation type="submission" date="2017-04" db="EMBL/GenBank/DDBJ databases">
        <title>Draft genome sequence of Tuber borchii Vittad., a whitish edible truffle.</title>
        <authorList>
            <consortium name="DOE Joint Genome Institute"/>
            <person name="Murat C."/>
            <person name="Kuo A."/>
            <person name="Barry K.W."/>
            <person name="Clum A."/>
            <person name="Dockter R.B."/>
            <person name="Fauchery L."/>
            <person name="Iotti M."/>
            <person name="Kohler A."/>
            <person name="Labutti K."/>
            <person name="Lindquist E.A."/>
            <person name="Lipzen A."/>
            <person name="Ohm R.A."/>
            <person name="Wang M."/>
            <person name="Grigoriev I.V."/>
            <person name="Zambonelli A."/>
            <person name="Martin F.M."/>
        </authorList>
    </citation>
    <scope>NUCLEOTIDE SEQUENCE [LARGE SCALE GENOMIC DNA]</scope>
    <source>
        <strain evidence="2 3">Tbo3840</strain>
    </source>
</reference>
<protein>
    <submittedName>
        <fullName evidence="2">Uncharacterized protein</fullName>
    </submittedName>
</protein>